<feature type="transmembrane region" description="Helical" evidence="1">
    <location>
        <begin position="6"/>
        <end position="25"/>
    </location>
</feature>
<reference evidence="3" key="1">
    <citation type="submission" date="2017-02" db="EMBL/GenBank/DDBJ databases">
        <authorList>
            <person name="Varghese N."/>
            <person name="Submissions S."/>
        </authorList>
    </citation>
    <scope>NUCLEOTIDE SEQUENCE [LARGE SCALE GENOMIC DNA]</scope>
    <source>
        <strain evidence="3">ATCC 49788</strain>
    </source>
</reference>
<dbReference type="RefSeq" id="WP_078921002.1">
    <property type="nucleotide sequence ID" value="NZ_FUYB01000002.1"/>
</dbReference>
<dbReference type="EMBL" id="FUYB01000002">
    <property type="protein sequence ID" value="SKA69551.1"/>
    <property type="molecule type" value="Genomic_DNA"/>
</dbReference>
<keyword evidence="1" id="KW-0472">Membrane</keyword>
<name>A0A1T4VYH8_9GAMM</name>
<sequence>MNLFQHLLLSLLLSLGLGLLIYLLIQNQQLQRQLAAVDALQRGSAENMGKTLIPLTEKLEAISLVTSKLSKETEDSHNKKLAHLQKRLDLYKTLGLLNQAELLRLEAKGVEAADKLASTKKIIWEAGEALADKKARLQSLMGPIDKLVAAWKAGDLSPTADTVRKELETVLGELGND</sequence>
<organism evidence="2 3">
    <name type="scientific">Thiothrix eikelboomii</name>
    <dbReference type="NCBI Taxonomy" id="92487"/>
    <lineage>
        <taxon>Bacteria</taxon>
        <taxon>Pseudomonadati</taxon>
        <taxon>Pseudomonadota</taxon>
        <taxon>Gammaproteobacteria</taxon>
        <taxon>Thiotrichales</taxon>
        <taxon>Thiotrichaceae</taxon>
        <taxon>Thiothrix</taxon>
    </lineage>
</organism>
<dbReference type="STRING" id="92487.SAMN02745130_00501"/>
<evidence type="ECO:0000256" key="1">
    <source>
        <dbReference type="SAM" id="Phobius"/>
    </source>
</evidence>
<dbReference type="AlphaFoldDB" id="A0A1T4VYH8"/>
<evidence type="ECO:0000313" key="3">
    <source>
        <dbReference type="Proteomes" id="UP000190460"/>
    </source>
</evidence>
<keyword evidence="1" id="KW-0812">Transmembrane</keyword>
<gene>
    <name evidence="2" type="ORF">SAMN02745130_00501</name>
</gene>
<protein>
    <submittedName>
        <fullName evidence="2">Uncharacterized protein</fullName>
    </submittedName>
</protein>
<dbReference type="OrthoDB" id="5624589at2"/>
<accession>A0A1T4VYH8</accession>
<proteinExistence type="predicted"/>
<evidence type="ECO:0000313" key="2">
    <source>
        <dbReference type="EMBL" id="SKA69551.1"/>
    </source>
</evidence>
<dbReference type="Proteomes" id="UP000190460">
    <property type="component" value="Unassembled WGS sequence"/>
</dbReference>
<keyword evidence="3" id="KW-1185">Reference proteome</keyword>
<keyword evidence="1" id="KW-1133">Transmembrane helix</keyword>